<evidence type="ECO:0000313" key="14">
    <source>
        <dbReference type="Proteomes" id="UP001165122"/>
    </source>
</evidence>
<keyword evidence="3 10" id="KW-0853">WD repeat</keyword>
<proteinExistence type="inferred from homology"/>
<dbReference type="EC" id="2.3.2.27" evidence="11"/>
<comment type="similarity">
    <text evidence="2 11">Belongs to the WD repeat PRP19 family.</text>
</comment>
<accession>A0A9W6ZKL5</accession>
<name>A0A9W6ZKL5_9STRA</name>
<evidence type="ECO:0000256" key="11">
    <source>
        <dbReference type="RuleBase" id="RU367101"/>
    </source>
</evidence>
<keyword evidence="6 11" id="KW-0227">DNA damage</keyword>
<feature type="repeat" description="WD" evidence="10">
    <location>
        <begin position="349"/>
        <end position="379"/>
    </location>
</feature>
<dbReference type="InterPro" id="IPR015943">
    <property type="entry name" value="WD40/YVTN_repeat-like_dom_sf"/>
</dbReference>
<evidence type="ECO:0000256" key="9">
    <source>
        <dbReference type="ARBA" id="ARBA00023242"/>
    </source>
</evidence>
<dbReference type="InterPro" id="IPR001680">
    <property type="entry name" value="WD40_rpt"/>
</dbReference>
<evidence type="ECO:0000256" key="3">
    <source>
        <dbReference type="ARBA" id="ARBA00022574"/>
    </source>
</evidence>
<dbReference type="Proteomes" id="UP001165122">
    <property type="component" value="Unassembled WGS sequence"/>
</dbReference>
<keyword evidence="14" id="KW-1185">Reference proteome</keyword>
<evidence type="ECO:0000256" key="1">
    <source>
        <dbReference type="ARBA" id="ARBA00004123"/>
    </source>
</evidence>
<dbReference type="InterPro" id="IPR038959">
    <property type="entry name" value="Prp19"/>
</dbReference>
<evidence type="ECO:0000259" key="12">
    <source>
        <dbReference type="SMART" id="SM00504"/>
    </source>
</evidence>
<dbReference type="InterPro" id="IPR013083">
    <property type="entry name" value="Znf_RING/FYVE/PHD"/>
</dbReference>
<comment type="subcellular location">
    <subcellularLocation>
        <location evidence="1 11">Nucleus</location>
    </subcellularLocation>
</comment>
<evidence type="ECO:0000256" key="4">
    <source>
        <dbReference type="ARBA" id="ARBA00022664"/>
    </source>
</evidence>
<dbReference type="SUPFAM" id="SSF50978">
    <property type="entry name" value="WD40 repeat-like"/>
    <property type="match status" value="1"/>
</dbReference>
<evidence type="ECO:0000256" key="6">
    <source>
        <dbReference type="ARBA" id="ARBA00022763"/>
    </source>
</evidence>
<keyword evidence="8 11" id="KW-0234">DNA repair</keyword>
<dbReference type="Pfam" id="PF00400">
    <property type="entry name" value="WD40"/>
    <property type="match status" value="3"/>
</dbReference>
<dbReference type="Pfam" id="PF08606">
    <property type="entry name" value="Prp19"/>
    <property type="match status" value="1"/>
</dbReference>
<dbReference type="Gene3D" id="2.130.10.10">
    <property type="entry name" value="YVTN repeat-like/Quinoprotein amine dehydrogenase"/>
    <property type="match status" value="1"/>
</dbReference>
<dbReference type="GO" id="GO:0071006">
    <property type="term" value="C:U2-type catalytic step 1 spliceosome"/>
    <property type="evidence" value="ECO:0007669"/>
    <property type="project" value="TreeGrafter"/>
</dbReference>
<organism evidence="13 14">
    <name type="scientific">Triparma laevis f. longispina</name>
    <dbReference type="NCBI Taxonomy" id="1714387"/>
    <lineage>
        <taxon>Eukaryota</taxon>
        <taxon>Sar</taxon>
        <taxon>Stramenopiles</taxon>
        <taxon>Ochrophyta</taxon>
        <taxon>Bolidophyceae</taxon>
        <taxon>Parmales</taxon>
        <taxon>Triparmaceae</taxon>
        <taxon>Triparma</taxon>
    </lineage>
</organism>
<dbReference type="AlphaFoldDB" id="A0A9W6ZKL5"/>
<comment type="caution">
    <text evidence="13">The sequence shown here is derived from an EMBL/GenBank/DDBJ whole genome shotgun (WGS) entry which is preliminary data.</text>
</comment>
<dbReference type="GO" id="GO:0061630">
    <property type="term" value="F:ubiquitin protein ligase activity"/>
    <property type="evidence" value="ECO:0007669"/>
    <property type="project" value="UniProtKB-UniRule"/>
</dbReference>
<evidence type="ECO:0000256" key="5">
    <source>
        <dbReference type="ARBA" id="ARBA00022728"/>
    </source>
</evidence>
<keyword evidence="4 11" id="KW-0507">mRNA processing</keyword>
<evidence type="ECO:0000256" key="10">
    <source>
        <dbReference type="PROSITE-ProRule" id="PRU00221"/>
    </source>
</evidence>
<sequence length="497" mass="52069">MICAISGAEASMPCVSPQGNIFEKRVLLSLLTTNGGVCPVTKAPLSEDELIDIVPAPKSTVPSAPTSVSGAGFSGLLSTMQTEWDSLMVETFNLKSALEETRRELSQALYQNDAAVRVIARLSMERDQARQMLAAGGNNTADASSMDVETTTNATTSSSTNSIPQVDLDVMVETWGQLSAGRKGRALPSDQATVDDVTGFKMSKSNTIHKASGKTGINCVATSPSNSDLIVTGGVDKQVIVFSREKGKMVATKTAGTKPVNSVAFLGEDVVSGSADGTVKIFSSTDSYSESGSLDLESPVVSVSSQPTGKYIIASTSSCAVSVLSVSSGLQKIATLTDPDTTSPYTTGAIHPDGLIFAAGTAGGSVKIWDLKKGQLAGSIDTGSHVKDLNFAENGYYLSAGCEDGYAHILDLRKMKSIAKSGGEEYGPITSVAFDGSVKMLAFLGEKKGGIVEVKKWNEVVKVIEGHKKGMEGWAWGEGSRWGVSVGLDRALKQWSM</sequence>
<keyword evidence="11" id="KW-0808">Transferase</keyword>
<dbReference type="InterPro" id="IPR036322">
    <property type="entry name" value="WD40_repeat_dom_sf"/>
</dbReference>
<dbReference type="SUPFAM" id="SSF57850">
    <property type="entry name" value="RING/U-box"/>
    <property type="match status" value="1"/>
</dbReference>
<evidence type="ECO:0000256" key="7">
    <source>
        <dbReference type="ARBA" id="ARBA00023187"/>
    </source>
</evidence>
<keyword evidence="9 11" id="KW-0539">Nucleus</keyword>
<dbReference type="Gene3D" id="3.30.40.10">
    <property type="entry name" value="Zinc/RING finger domain, C3HC4 (zinc finger)"/>
    <property type="match status" value="1"/>
</dbReference>
<dbReference type="InterPro" id="IPR003613">
    <property type="entry name" value="Ubox_domain"/>
</dbReference>
<dbReference type="GO" id="GO:0006281">
    <property type="term" value="P:DNA repair"/>
    <property type="evidence" value="ECO:0007669"/>
    <property type="project" value="UniProtKB-KW"/>
</dbReference>
<dbReference type="PANTHER" id="PTHR43995">
    <property type="entry name" value="PRE-MRNA-PROCESSING FACTOR 19"/>
    <property type="match status" value="1"/>
</dbReference>
<comment type="catalytic activity">
    <reaction evidence="11">
        <text>S-ubiquitinyl-[E2 ubiquitin-conjugating enzyme]-L-cysteine + [acceptor protein]-L-lysine = [E2 ubiquitin-conjugating enzyme]-L-cysteine + N(6)-ubiquitinyl-[acceptor protein]-L-lysine.</text>
        <dbReference type="EC" id="2.3.2.27"/>
    </reaction>
</comment>
<dbReference type="EMBL" id="BRXW01000422">
    <property type="protein sequence ID" value="GMH53017.1"/>
    <property type="molecule type" value="Genomic_DNA"/>
</dbReference>
<dbReference type="GO" id="GO:0070534">
    <property type="term" value="P:protein K63-linked ubiquitination"/>
    <property type="evidence" value="ECO:0007669"/>
    <property type="project" value="UniProtKB-UniRule"/>
</dbReference>
<dbReference type="GO" id="GO:0005737">
    <property type="term" value="C:cytoplasm"/>
    <property type="evidence" value="ECO:0007669"/>
    <property type="project" value="TreeGrafter"/>
</dbReference>
<keyword evidence="11" id="KW-0833">Ubl conjugation pathway</keyword>
<protein>
    <recommendedName>
        <fullName evidence="11">Pre-mRNA-processing factor 19</fullName>
        <ecNumber evidence="11">2.3.2.27</ecNumber>
    </recommendedName>
</protein>
<dbReference type="InterPro" id="IPR013915">
    <property type="entry name" value="Prp19_cc"/>
</dbReference>
<dbReference type="FunFam" id="3.30.40.10:FF:000027">
    <property type="entry name" value="Pre-mRNA-processing factor 19, putative"/>
    <property type="match status" value="1"/>
</dbReference>
<evidence type="ECO:0000256" key="2">
    <source>
        <dbReference type="ARBA" id="ARBA00006388"/>
    </source>
</evidence>
<keyword evidence="5 11" id="KW-0747">Spliceosome</keyword>
<comment type="pathway">
    <text evidence="11">Protein modification; protein ubiquitination.</text>
</comment>
<dbReference type="GO" id="GO:0000974">
    <property type="term" value="C:Prp19 complex"/>
    <property type="evidence" value="ECO:0007669"/>
    <property type="project" value="UniProtKB-UniRule"/>
</dbReference>
<evidence type="ECO:0000256" key="8">
    <source>
        <dbReference type="ARBA" id="ARBA00023204"/>
    </source>
</evidence>
<feature type="domain" description="U-box" evidence="12">
    <location>
        <begin position="1"/>
        <end position="64"/>
    </location>
</feature>
<dbReference type="SMART" id="SM00320">
    <property type="entry name" value="WD40"/>
    <property type="match status" value="5"/>
</dbReference>
<keyword evidence="7 11" id="KW-0508">mRNA splicing</keyword>
<dbReference type="GO" id="GO:0000398">
    <property type="term" value="P:mRNA splicing, via spliceosome"/>
    <property type="evidence" value="ECO:0007669"/>
    <property type="project" value="InterPro"/>
</dbReference>
<gene>
    <name evidence="13" type="ORF">TrLO_g6612</name>
</gene>
<dbReference type="PANTHER" id="PTHR43995:SF1">
    <property type="entry name" value="PRE-MRNA-PROCESSING FACTOR 19"/>
    <property type="match status" value="1"/>
</dbReference>
<reference evidence="14" key="1">
    <citation type="journal article" date="2023" name="Commun. Biol.">
        <title>Genome analysis of Parmales, the sister group of diatoms, reveals the evolutionary specialization of diatoms from phago-mixotrophs to photoautotrophs.</title>
        <authorList>
            <person name="Ban H."/>
            <person name="Sato S."/>
            <person name="Yoshikawa S."/>
            <person name="Yamada K."/>
            <person name="Nakamura Y."/>
            <person name="Ichinomiya M."/>
            <person name="Sato N."/>
            <person name="Blanc-Mathieu R."/>
            <person name="Endo H."/>
            <person name="Kuwata A."/>
            <person name="Ogata H."/>
        </authorList>
    </citation>
    <scope>NUCLEOTIDE SEQUENCE [LARGE SCALE GENOMIC DNA]</scope>
    <source>
        <strain evidence="14">NIES 3700</strain>
    </source>
</reference>
<dbReference type="OrthoDB" id="687049at2759"/>
<evidence type="ECO:0000313" key="13">
    <source>
        <dbReference type="EMBL" id="GMH53017.1"/>
    </source>
</evidence>
<comment type="function">
    <text evidence="11">Ubiquitin-protein ligase which is mainly involved pre-mRNA splicing and DNA repair. Required for pre-mRNA splicing as component of the spliceosome.</text>
</comment>
<dbReference type="PROSITE" id="PS50082">
    <property type="entry name" value="WD_REPEATS_2"/>
    <property type="match status" value="1"/>
</dbReference>
<comment type="subunit">
    <text evidence="11">Homotetramer.</text>
</comment>
<dbReference type="SMART" id="SM00504">
    <property type="entry name" value="Ubox"/>
    <property type="match status" value="1"/>
</dbReference>